<accession>A0A922DG23</accession>
<evidence type="ECO:0000256" key="1">
    <source>
        <dbReference type="SAM" id="MobiDB-lite"/>
    </source>
</evidence>
<sequence>MMMGFLKKLMAAVLVGVFLLVGVVPTTSALLSSGLKGGRKSLWLVQGRDGFMKMFPREKEGGSSERVNIDSNQLLFSFGGGIRRKFIPPPPSPMRSRQSSWRKPAPPPQIPT</sequence>
<dbReference type="Proteomes" id="UP000811246">
    <property type="component" value="Chromosome 12"/>
</dbReference>
<dbReference type="EMBL" id="CM031836">
    <property type="protein sequence ID" value="KAG6683742.1"/>
    <property type="molecule type" value="Genomic_DNA"/>
</dbReference>
<protein>
    <submittedName>
        <fullName evidence="2">Uncharacterized protein</fullName>
    </submittedName>
</protein>
<name>A0A922DG23_CARIL</name>
<dbReference type="AlphaFoldDB" id="A0A922DG23"/>
<reference evidence="2" key="1">
    <citation type="submission" date="2021-01" db="EMBL/GenBank/DDBJ databases">
        <authorList>
            <person name="Lovell J.T."/>
            <person name="Bentley N."/>
            <person name="Bhattarai G."/>
            <person name="Jenkins J.W."/>
            <person name="Sreedasyam A."/>
            <person name="Alarcon Y."/>
            <person name="Bock C."/>
            <person name="Boston L."/>
            <person name="Carlson J."/>
            <person name="Cervantes K."/>
            <person name="Clermont K."/>
            <person name="Krom N."/>
            <person name="Kubenka K."/>
            <person name="Mamidi S."/>
            <person name="Mattison C."/>
            <person name="Monteros M."/>
            <person name="Pisani C."/>
            <person name="Plott C."/>
            <person name="Rajasekar S."/>
            <person name="Rhein H.S."/>
            <person name="Rohla C."/>
            <person name="Song M."/>
            <person name="Hilaire R.S."/>
            <person name="Shu S."/>
            <person name="Wells L."/>
            <person name="Wang X."/>
            <person name="Webber J."/>
            <person name="Heerema R.J."/>
            <person name="Klein P."/>
            <person name="Conner P."/>
            <person name="Grauke L."/>
            <person name="Grimwood J."/>
            <person name="Schmutz J."/>
            <person name="Randall J.J."/>
        </authorList>
    </citation>
    <scope>NUCLEOTIDE SEQUENCE</scope>
    <source>
        <tissue evidence="2">Leaf</tissue>
    </source>
</reference>
<proteinExistence type="predicted"/>
<comment type="caution">
    <text evidence="2">The sequence shown here is derived from an EMBL/GenBank/DDBJ whole genome shotgun (WGS) entry which is preliminary data.</text>
</comment>
<gene>
    <name evidence="2" type="ORF">I3842_12G029200</name>
</gene>
<organism evidence="2 3">
    <name type="scientific">Carya illinoinensis</name>
    <name type="common">Pecan</name>
    <dbReference type="NCBI Taxonomy" id="32201"/>
    <lineage>
        <taxon>Eukaryota</taxon>
        <taxon>Viridiplantae</taxon>
        <taxon>Streptophyta</taxon>
        <taxon>Embryophyta</taxon>
        <taxon>Tracheophyta</taxon>
        <taxon>Spermatophyta</taxon>
        <taxon>Magnoliopsida</taxon>
        <taxon>eudicotyledons</taxon>
        <taxon>Gunneridae</taxon>
        <taxon>Pentapetalae</taxon>
        <taxon>rosids</taxon>
        <taxon>fabids</taxon>
        <taxon>Fagales</taxon>
        <taxon>Juglandaceae</taxon>
        <taxon>Carya</taxon>
    </lineage>
</organism>
<feature type="region of interest" description="Disordered" evidence="1">
    <location>
        <begin position="81"/>
        <end position="112"/>
    </location>
</feature>
<evidence type="ECO:0000313" key="2">
    <source>
        <dbReference type="EMBL" id="KAG6683742.1"/>
    </source>
</evidence>
<evidence type="ECO:0000313" key="3">
    <source>
        <dbReference type="Proteomes" id="UP000811246"/>
    </source>
</evidence>